<gene>
    <name evidence="1" type="ORF">COA96_03825</name>
</gene>
<sequence>MKILLLLIISPILVSCVEAGLNFERMSEAELAAYNADKSLGQTIVCTEDTRSFSRVRRRECATVEKMYGSAEQASRLGILNTNQN</sequence>
<protein>
    <submittedName>
        <fullName evidence="1">Uncharacterized protein</fullName>
    </submittedName>
</protein>
<name>A0A2A5B6D1_9GAMM</name>
<dbReference type="EMBL" id="NVVJ01000008">
    <property type="protein sequence ID" value="PCJ27052.1"/>
    <property type="molecule type" value="Genomic_DNA"/>
</dbReference>
<organism evidence="1 2">
    <name type="scientific">SAR86 cluster bacterium</name>
    <dbReference type="NCBI Taxonomy" id="2030880"/>
    <lineage>
        <taxon>Bacteria</taxon>
        <taxon>Pseudomonadati</taxon>
        <taxon>Pseudomonadota</taxon>
        <taxon>Gammaproteobacteria</taxon>
        <taxon>SAR86 cluster</taxon>
    </lineage>
</organism>
<evidence type="ECO:0000313" key="1">
    <source>
        <dbReference type="EMBL" id="PCJ27052.1"/>
    </source>
</evidence>
<comment type="caution">
    <text evidence="1">The sequence shown here is derived from an EMBL/GenBank/DDBJ whole genome shotgun (WGS) entry which is preliminary data.</text>
</comment>
<dbReference type="Proteomes" id="UP000218327">
    <property type="component" value="Unassembled WGS sequence"/>
</dbReference>
<accession>A0A2A5B6D1</accession>
<reference evidence="2" key="1">
    <citation type="submission" date="2017-08" db="EMBL/GenBank/DDBJ databases">
        <title>A dynamic microbial community with high functional redundancy inhabits the cold, oxic subseafloor aquifer.</title>
        <authorList>
            <person name="Tully B.J."/>
            <person name="Wheat C.G."/>
            <person name="Glazer B.T."/>
            <person name="Huber J.A."/>
        </authorList>
    </citation>
    <scope>NUCLEOTIDE SEQUENCE [LARGE SCALE GENOMIC DNA]</scope>
</reference>
<dbReference type="PROSITE" id="PS51257">
    <property type="entry name" value="PROKAR_LIPOPROTEIN"/>
    <property type="match status" value="1"/>
</dbReference>
<evidence type="ECO:0000313" key="2">
    <source>
        <dbReference type="Proteomes" id="UP000218327"/>
    </source>
</evidence>
<dbReference type="AlphaFoldDB" id="A0A2A5B6D1"/>
<proteinExistence type="predicted"/>